<reference evidence="1" key="1">
    <citation type="submission" date="2022-08" db="EMBL/GenBank/DDBJ databases">
        <title>Complete genome sequence of 14 non-tuberculosis mycobacteria type-strains.</title>
        <authorList>
            <person name="Igarashi Y."/>
            <person name="Osugi A."/>
            <person name="Mitarai S."/>
        </authorList>
    </citation>
    <scope>NUCLEOTIDE SEQUENCE</scope>
    <source>
        <strain evidence="1">DSM 45575</strain>
    </source>
</reference>
<dbReference type="RefSeq" id="WP_240169873.1">
    <property type="nucleotide sequence ID" value="NZ_CP092365.1"/>
</dbReference>
<dbReference type="EMBL" id="CP092365">
    <property type="protein sequence ID" value="ULN51590.1"/>
    <property type="molecule type" value="Genomic_DNA"/>
</dbReference>
<dbReference type="Proteomes" id="UP001055200">
    <property type="component" value="Chromosome"/>
</dbReference>
<gene>
    <name evidence="1" type="ORF">MIU77_11795</name>
</gene>
<sequence>MLTAVAIIPSAPVVVPELAGDADEDLTALRSAVHTAVAGLPRRWVVLGCGQTDAVIPEHSSGTFAGFGVDLTVRLGPDAAAEVQPLPLCALIAGWARAAAPPDTGAEVHVYADHPDRARAAGRRLRAGLEASARPVGALVVADGAITLTPGAPGGHRPADRAAQCHLDTALRGGDIAALSALPPAIRGRAAFAALAGLSEPGPRAAVELYCAAPYGVGYFVGTWAP</sequence>
<accession>A0ABY3TVB6</accession>
<name>A0ABY3TVB6_9MYCO</name>
<organism evidence="1 2">
    <name type="scientific">Mycolicibacillus parakoreensis</name>
    <dbReference type="NCBI Taxonomy" id="1069221"/>
    <lineage>
        <taxon>Bacteria</taxon>
        <taxon>Bacillati</taxon>
        <taxon>Actinomycetota</taxon>
        <taxon>Actinomycetes</taxon>
        <taxon>Mycobacteriales</taxon>
        <taxon>Mycobacteriaceae</taxon>
        <taxon>Mycolicibacillus</taxon>
    </lineage>
</organism>
<evidence type="ECO:0000313" key="2">
    <source>
        <dbReference type="Proteomes" id="UP001055200"/>
    </source>
</evidence>
<proteinExistence type="predicted"/>
<dbReference type="Gene3D" id="3.40.830.10">
    <property type="entry name" value="LigB-like"/>
    <property type="match status" value="1"/>
</dbReference>
<protein>
    <submittedName>
        <fullName evidence="1">Uncharacterized protein</fullName>
    </submittedName>
</protein>
<keyword evidence="2" id="KW-1185">Reference proteome</keyword>
<evidence type="ECO:0000313" key="1">
    <source>
        <dbReference type="EMBL" id="ULN51590.1"/>
    </source>
</evidence>